<evidence type="ECO:0000256" key="6">
    <source>
        <dbReference type="HAMAP-Rule" id="MF_00387"/>
    </source>
</evidence>
<comment type="catalytic activity">
    <reaction evidence="6">
        <text>a (3R)-hydroxyacyl-[ACP] + UDP-N-acetyl-alpha-D-glucosamine = a UDP-3-O-[(3R)-3-hydroxyacyl]-N-acetyl-alpha-D-glucosamine + holo-[ACP]</text>
        <dbReference type="Rhea" id="RHEA:67812"/>
        <dbReference type="Rhea" id="RHEA-COMP:9685"/>
        <dbReference type="Rhea" id="RHEA-COMP:9945"/>
        <dbReference type="ChEBI" id="CHEBI:57705"/>
        <dbReference type="ChEBI" id="CHEBI:64479"/>
        <dbReference type="ChEBI" id="CHEBI:78827"/>
        <dbReference type="ChEBI" id="CHEBI:173225"/>
        <dbReference type="EC" id="2.3.1.129"/>
    </reaction>
</comment>
<name>A0A839HKS1_9GAMM</name>
<evidence type="ECO:0000256" key="5">
    <source>
        <dbReference type="ARBA" id="ARBA00023315"/>
    </source>
</evidence>
<comment type="pathway">
    <text evidence="6">Glycolipid biosynthesis; lipid IV(A) biosynthesis; lipid IV(A) from (3R)-3-hydroxytetradecanoyl-[acyl-carrier-protein] and UDP-N-acetyl-alpha-D-glucosamine: step 1/6.</text>
</comment>
<organism evidence="8 9">
    <name type="scientific">Thiospirillum jenense</name>
    <dbReference type="NCBI Taxonomy" id="1653858"/>
    <lineage>
        <taxon>Bacteria</taxon>
        <taxon>Pseudomonadati</taxon>
        <taxon>Pseudomonadota</taxon>
        <taxon>Gammaproteobacteria</taxon>
        <taxon>Chromatiales</taxon>
        <taxon>Chromatiaceae</taxon>
        <taxon>Thiospirillum</taxon>
    </lineage>
</organism>
<keyword evidence="3 6" id="KW-0808">Transferase</keyword>
<dbReference type="Gene3D" id="2.160.10.10">
    <property type="entry name" value="Hexapeptide repeat proteins"/>
    <property type="match status" value="1"/>
</dbReference>
<dbReference type="HAMAP" id="MF_00387">
    <property type="entry name" value="LpxA"/>
    <property type="match status" value="1"/>
</dbReference>
<dbReference type="Pfam" id="PF13720">
    <property type="entry name" value="Acetyltransf_11"/>
    <property type="match status" value="1"/>
</dbReference>
<comment type="subunit">
    <text evidence="6">Homotrimer.</text>
</comment>
<dbReference type="RefSeq" id="WP_182584030.1">
    <property type="nucleotide sequence ID" value="NZ_JABVCQ010000018.1"/>
</dbReference>
<keyword evidence="2 6" id="KW-0441">Lipid A biosynthesis</keyword>
<dbReference type="InterPro" id="IPR029098">
    <property type="entry name" value="Acetyltransf_C"/>
</dbReference>
<proteinExistence type="inferred from homology"/>
<accession>A0A839HKS1</accession>
<gene>
    <name evidence="6 8" type="primary">lpxA</name>
    <name evidence="8" type="ORF">HUK38_09165</name>
</gene>
<evidence type="ECO:0000313" key="8">
    <source>
        <dbReference type="EMBL" id="MBB1126402.1"/>
    </source>
</evidence>
<dbReference type="InterPro" id="IPR011004">
    <property type="entry name" value="Trimer_LpxA-like_sf"/>
</dbReference>
<evidence type="ECO:0000259" key="7">
    <source>
        <dbReference type="Pfam" id="PF13720"/>
    </source>
</evidence>
<evidence type="ECO:0000256" key="1">
    <source>
        <dbReference type="ARBA" id="ARBA00022516"/>
    </source>
</evidence>
<comment type="caution">
    <text evidence="8">The sequence shown here is derived from an EMBL/GenBank/DDBJ whole genome shotgun (WGS) entry which is preliminary data.</text>
</comment>
<evidence type="ECO:0000256" key="4">
    <source>
        <dbReference type="ARBA" id="ARBA00023098"/>
    </source>
</evidence>
<dbReference type="InterPro" id="IPR010137">
    <property type="entry name" value="Lipid_A_LpxA"/>
</dbReference>
<sequence>MIHSTAIIDRHAQLHDDIDIGPYVVIGAEVQIDRGCRIGPHAVLRGPTIIGQDNQIFQFASIGEDPQDKKYAGEKTSLSIGDRNVIREFATIHRGTVQDQSVTQIGHDNLLMAYTHVAHDCRIGNHTILANAASLGGHIEIHDWAILGGFTVVHQFCRLGAHCFTAMGSVINKDVPPYVIVGGQPTAPHGINTEGLKRRHFSPELIRRIRHAYRLLYRSQLLQHEALAALQQFAPNCPDILTMVEFIQNSQRGILR</sequence>
<evidence type="ECO:0000313" key="9">
    <source>
        <dbReference type="Proteomes" id="UP000548632"/>
    </source>
</evidence>
<dbReference type="GO" id="GO:0005737">
    <property type="term" value="C:cytoplasm"/>
    <property type="evidence" value="ECO:0007669"/>
    <property type="project" value="UniProtKB-SubCell"/>
</dbReference>
<dbReference type="PANTHER" id="PTHR43480">
    <property type="entry name" value="ACYL-[ACYL-CARRIER-PROTEIN]--UDP-N-ACETYLGLUCOSAMINE O-ACYLTRANSFERASE"/>
    <property type="match status" value="1"/>
</dbReference>
<keyword evidence="9" id="KW-1185">Reference proteome</keyword>
<evidence type="ECO:0000256" key="2">
    <source>
        <dbReference type="ARBA" id="ARBA00022556"/>
    </source>
</evidence>
<keyword evidence="4 6" id="KW-0443">Lipid metabolism</keyword>
<dbReference type="PIRSF" id="PIRSF000456">
    <property type="entry name" value="UDP-GlcNAc_acltr"/>
    <property type="match status" value="1"/>
</dbReference>
<dbReference type="SUPFAM" id="SSF51161">
    <property type="entry name" value="Trimeric LpxA-like enzymes"/>
    <property type="match status" value="1"/>
</dbReference>
<dbReference type="Pfam" id="PF00132">
    <property type="entry name" value="Hexapep"/>
    <property type="match status" value="1"/>
</dbReference>
<keyword evidence="6" id="KW-0677">Repeat</keyword>
<keyword evidence="5 6" id="KW-0012">Acyltransferase</keyword>
<dbReference type="EC" id="2.3.1.129" evidence="6"/>
<dbReference type="Proteomes" id="UP000548632">
    <property type="component" value="Unassembled WGS sequence"/>
</dbReference>
<dbReference type="GO" id="GO:0009245">
    <property type="term" value="P:lipid A biosynthetic process"/>
    <property type="evidence" value="ECO:0007669"/>
    <property type="project" value="UniProtKB-UniRule"/>
</dbReference>
<comment type="similarity">
    <text evidence="6">Belongs to the transferase hexapeptide repeat family. LpxA subfamily.</text>
</comment>
<dbReference type="InterPro" id="IPR037157">
    <property type="entry name" value="Acetyltransf_C_sf"/>
</dbReference>
<dbReference type="CDD" id="cd03351">
    <property type="entry name" value="LbH_UDP-GlcNAc_AT"/>
    <property type="match status" value="1"/>
</dbReference>
<dbReference type="Gene3D" id="1.20.1180.10">
    <property type="entry name" value="Udp N-acetylglucosamine O-acyltransferase, C-terminal domain"/>
    <property type="match status" value="1"/>
</dbReference>
<comment type="subcellular location">
    <subcellularLocation>
        <location evidence="6">Cytoplasm</location>
    </subcellularLocation>
</comment>
<dbReference type="AlphaFoldDB" id="A0A839HKS1"/>
<dbReference type="GO" id="GO:0016020">
    <property type="term" value="C:membrane"/>
    <property type="evidence" value="ECO:0007669"/>
    <property type="project" value="GOC"/>
</dbReference>
<keyword evidence="6" id="KW-0963">Cytoplasm</keyword>
<dbReference type="NCBIfam" id="NF003657">
    <property type="entry name" value="PRK05289.1"/>
    <property type="match status" value="1"/>
</dbReference>
<dbReference type="PANTHER" id="PTHR43480:SF1">
    <property type="entry name" value="ACYL-[ACYL-CARRIER-PROTEIN]--UDP-N-ACETYLGLUCOSAMINE O-ACYLTRANSFERASE, MITOCHONDRIAL-RELATED"/>
    <property type="match status" value="1"/>
</dbReference>
<evidence type="ECO:0000256" key="3">
    <source>
        <dbReference type="ARBA" id="ARBA00022679"/>
    </source>
</evidence>
<dbReference type="NCBIfam" id="TIGR01852">
    <property type="entry name" value="lipid_A_lpxA"/>
    <property type="match status" value="1"/>
</dbReference>
<dbReference type="UniPathway" id="UPA00359">
    <property type="reaction ID" value="UER00477"/>
</dbReference>
<reference evidence="8 9" key="1">
    <citation type="journal article" date="2020" name="Arch. Microbiol.">
        <title>The genome sequence of the giant phototrophic gammaproteobacterium Thiospirillum jenense gives insight into its physiological properties and phylogenetic relationships.</title>
        <authorList>
            <person name="Imhoff J.F."/>
            <person name="Meyer T.E."/>
            <person name="Kyndt J.A."/>
        </authorList>
    </citation>
    <scope>NUCLEOTIDE SEQUENCE [LARGE SCALE GENOMIC DNA]</scope>
    <source>
        <strain evidence="8 9">DSM 216</strain>
    </source>
</reference>
<dbReference type="GO" id="GO:0008780">
    <property type="term" value="F:acyl-[acyl-carrier-protein]-UDP-N-acetylglucosamine O-acyltransferase activity"/>
    <property type="evidence" value="ECO:0007669"/>
    <property type="project" value="UniProtKB-UniRule"/>
</dbReference>
<dbReference type="InterPro" id="IPR001451">
    <property type="entry name" value="Hexapep"/>
</dbReference>
<dbReference type="EMBL" id="JABVCQ010000018">
    <property type="protein sequence ID" value="MBB1126402.1"/>
    <property type="molecule type" value="Genomic_DNA"/>
</dbReference>
<comment type="function">
    <text evidence="6">Involved in the biosynthesis of lipid A, a phosphorylated glycolipid that anchors the lipopolysaccharide to the outer membrane of the cell.</text>
</comment>
<protein>
    <recommendedName>
        <fullName evidence="6">Acyl-[acyl-carrier-protein]--UDP-N-acetylglucosamine O-acyltransferase</fullName>
        <shortName evidence="6">UDP-N-acetylglucosamine acyltransferase</shortName>
        <ecNumber evidence="6">2.3.1.129</ecNumber>
    </recommendedName>
</protein>
<keyword evidence="1 6" id="KW-0444">Lipid biosynthesis</keyword>
<feature type="domain" description="UDP N-acetylglucosamine O-acyltransferase C-terminal" evidence="7">
    <location>
        <begin position="174"/>
        <end position="254"/>
    </location>
</feature>